<organism evidence="1">
    <name type="scientific">Arundo donax</name>
    <name type="common">Giant reed</name>
    <name type="synonym">Donax arundinaceus</name>
    <dbReference type="NCBI Taxonomy" id="35708"/>
    <lineage>
        <taxon>Eukaryota</taxon>
        <taxon>Viridiplantae</taxon>
        <taxon>Streptophyta</taxon>
        <taxon>Embryophyta</taxon>
        <taxon>Tracheophyta</taxon>
        <taxon>Spermatophyta</taxon>
        <taxon>Magnoliopsida</taxon>
        <taxon>Liliopsida</taxon>
        <taxon>Poales</taxon>
        <taxon>Poaceae</taxon>
        <taxon>PACMAD clade</taxon>
        <taxon>Arundinoideae</taxon>
        <taxon>Arundineae</taxon>
        <taxon>Arundo</taxon>
    </lineage>
</organism>
<name>A0A0A9B0X8_ARUDO</name>
<reference evidence="1" key="2">
    <citation type="journal article" date="2015" name="Data Brief">
        <title>Shoot transcriptome of the giant reed, Arundo donax.</title>
        <authorList>
            <person name="Barrero R.A."/>
            <person name="Guerrero F.D."/>
            <person name="Moolhuijzen P."/>
            <person name="Goolsby J.A."/>
            <person name="Tidwell J."/>
            <person name="Bellgard S.E."/>
            <person name="Bellgard M.I."/>
        </authorList>
    </citation>
    <scope>NUCLEOTIDE SEQUENCE</scope>
    <source>
        <tissue evidence="1">Shoot tissue taken approximately 20 cm above the soil surface</tissue>
    </source>
</reference>
<accession>A0A0A9B0X8</accession>
<dbReference type="AlphaFoldDB" id="A0A0A9B0X8"/>
<dbReference type="EMBL" id="GBRH01243055">
    <property type="protein sequence ID" value="JAD54840.1"/>
    <property type="molecule type" value="Transcribed_RNA"/>
</dbReference>
<proteinExistence type="predicted"/>
<protein>
    <submittedName>
        <fullName evidence="1">Uncharacterized protein</fullName>
    </submittedName>
</protein>
<sequence>MTGKGEKYTKNRAHKEQST</sequence>
<reference evidence="1" key="1">
    <citation type="submission" date="2014-09" db="EMBL/GenBank/DDBJ databases">
        <authorList>
            <person name="Magalhaes I.L.F."/>
            <person name="Oliveira U."/>
            <person name="Santos F.R."/>
            <person name="Vidigal T.H.D.A."/>
            <person name="Brescovit A.D."/>
            <person name="Santos A.J."/>
        </authorList>
    </citation>
    <scope>NUCLEOTIDE SEQUENCE</scope>
    <source>
        <tissue evidence="1">Shoot tissue taken approximately 20 cm above the soil surface</tissue>
    </source>
</reference>
<evidence type="ECO:0000313" key="1">
    <source>
        <dbReference type="EMBL" id="JAD54840.1"/>
    </source>
</evidence>